<dbReference type="Proteomes" id="UP001144204">
    <property type="component" value="Unassembled WGS sequence"/>
</dbReference>
<comment type="caution">
    <text evidence="8">The sequence shown here is derived from an EMBL/GenBank/DDBJ whole genome shotgun (WGS) entry which is preliminary data.</text>
</comment>
<evidence type="ECO:0000256" key="1">
    <source>
        <dbReference type="ARBA" id="ARBA00001933"/>
    </source>
</evidence>
<comment type="cofactor">
    <cofactor evidence="1 6">
        <name>pyridoxal 5'-phosphate</name>
        <dbReference type="ChEBI" id="CHEBI:597326"/>
    </cofactor>
</comment>
<dbReference type="InterPro" id="IPR004838">
    <property type="entry name" value="NHTrfase_class1_PyrdxlP-BS"/>
</dbReference>
<reference evidence="8" key="1">
    <citation type="submission" date="2022-07" db="EMBL/GenBank/DDBJ databases">
        <authorList>
            <person name="Kouya T."/>
            <person name="Ishiyama Y."/>
        </authorList>
    </citation>
    <scope>NUCLEOTIDE SEQUENCE</scope>
    <source>
        <strain evidence="8">WR16-4</strain>
    </source>
</reference>
<dbReference type="InterPro" id="IPR050596">
    <property type="entry name" value="AspAT/PAT-like"/>
</dbReference>
<keyword evidence="4 6" id="KW-0808">Transferase</keyword>
<dbReference type="Gene3D" id="3.90.1150.10">
    <property type="entry name" value="Aspartate Aminotransferase, domain 1"/>
    <property type="match status" value="1"/>
</dbReference>
<organism evidence="8 9">
    <name type="scientific">Philodulcilactobacillus myokoensis</name>
    <dbReference type="NCBI Taxonomy" id="2929573"/>
    <lineage>
        <taxon>Bacteria</taxon>
        <taxon>Bacillati</taxon>
        <taxon>Bacillota</taxon>
        <taxon>Bacilli</taxon>
        <taxon>Lactobacillales</taxon>
        <taxon>Lactobacillaceae</taxon>
        <taxon>Philodulcilactobacillus</taxon>
    </lineage>
</organism>
<dbReference type="PROSITE" id="PS00105">
    <property type="entry name" value="AA_TRANSFER_CLASS_1"/>
    <property type="match status" value="1"/>
</dbReference>
<dbReference type="SUPFAM" id="SSF53383">
    <property type="entry name" value="PLP-dependent transferases"/>
    <property type="match status" value="1"/>
</dbReference>
<reference evidence="8" key="2">
    <citation type="journal article" date="2023" name="PLoS ONE">
        <title>Philodulcilactobacillus myokoensis gen. nov., sp. nov., a fructophilic, acidophilic, and agar-phobic lactic acid bacterium isolated from fermented vegetable extracts.</title>
        <authorList>
            <person name="Kouya T."/>
            <person name="Ishiyama Y."/>
            <person name="Ohashi S."/>
            <person name="Kumakubo R."/>
            <person name="Yamazaki T."/>
            <person name="Otaki T."/>
        </authorList>
    </citation>
    <scope>NUCLEOTIDE SEQUENCE</scope>
    <source>
        <strain evidence="8">WR16-4</strain>
    </source>
</reference>
<evidence type="ECO:0000256" key="2">
    <source>
        <dbReference type="ARBA" id="ARBA00007441"/>
    </source>
</evidence>
<dbReference type="InterPro" id="IPR015422">
    <property type="entry name" value="PyrdxlP-dep_Trfase_small"/>
</dbReference>
<dbReference type="InterPro" id="IPR004839">
    <property type="entry name" value="Aminotransferase_I/II_large"/>
</dbReference>
<name>A0A9W6B217_9LACO</name>
<evidence type="ECO:0000259" key="7">
    <source>
        <dbReference type="Pfam" id="PF00155"/>
    </source>
</evidence>
<accession>A0A9W6B217</accession>
<dbReference type="CDD" id="cd00609">
    <property type="entry name" value="AAT_like"/>
    <property type="match status" value="1"/>
</dbReference>
<keyword evidence="5" id="KW-0663">Pyridoxal phosphate</keyword>
<proteinExistence type="inferred from homology"/>
<dbReference type="EC" id="2.6.1.-" evidence="6"/>
<dbReference type="InterPro" id="IPR015424">
    <property type="entry name" value="PyrdxlP-dep_Trfase"/>
</dbReference>
<dbReference type="GO" id="GO:0008483">
    <property type="term" value="F:transaminase activity"/>
    <property type="evidence" value="ECO:0007669"/>
    <property type="project" value="UniProtKB-KW"/>
</dbReference>
<keyword evidence="3 6" id="KW-0032">Aminotransferase</keyword>
<gene>
    <name evidence="8" type="ORF">WR164_14730</name>
</gene>
<dbReference type="Gene3D" id="3.40.640.10">
    <property type="entry name" value="Type I PLP-dependent aspartate aminotransferase-like (Major domain)"/>
    <property type="match status" value="1"/>
</dbReference>
<dbReference type="PANTHER" id="PTHR46383">
    <property type="entry name" value="ASPARTATE AMINOTRANSFERASE"/>
    <property type="match status" value="1"/>
</dbReference>
<dbReference type="GO" id="GO:0030170">
    <property type="term" value="F:pyridoxal phosphate binding"/>
    <property type="evidence" value="ECO:0007669"/>
    <property type="project" value="InterPro"/>
</dbReference>
<comment type="similarity">
    <text evidence="2 6">Belongs to the class-I pyridoxal-phosphate-dependent aminotransferase family.</text>
</comment>
<dbReference type="PANTHER" id="PTHR46383:SF4">
    <property type="entry name" value="AMINOTRANSFERASE"/>
    <property type="match status" value="1"/>
</dbReference>
<evidence type="ECO:0000256" key="5">
    <source>
        <dbReference type="ARBA" id="ARBA00022898"/>
    </source>
</evidence>
<evidence type="ECO:0000313" key="8">
    <source>
        <dbReference type="EMBL" id="GLB47494.1"/>
    </source>
</evidence>
<evidence type="ECO:0000256" key="6">
    <source>
        <dbReference type="RuleBase" id="RU000481"/>
    </source>
</evidence>
<evidence type="ECO:0000256" key="3">
    <source>
        <dbReference type="ARBA" id="ARBA00022576"/>
    </source>
</evidence>
<sequence>MDISKKFNQTVQNYKSADIAGFGQRLAKIKGLIPLTLGEPDFNVPDHVKLAAIKAIINNDSHYTSPKGIRPLRVAISDFMKQKYGISYDPDTEITVTTGVTEGINATLRAILEPGDRVILPTPDFGDYMAEITLAGGKPTCLDVTDNDFILTPERLETAFTKYGDSIKAVILNSPNNPTGVVYNKEQLEGLAKVIKKHHVICVSDEIYSEINYDKPYVSMGQILPDQTIVFNGASKTFAMTGWRLGIACAPEKALNLINKVHRFTVVNPPEIAQYAALEAFKNGEDDGERMTAAYHQRRDLAWSGFDQYGFKCPKPKGAFYLFPKIPEQFTQNSFDFALQLAKEAKVGVIPGSIFGPGGEGHIRISYASSVSDIKEAIQRLGKFVKKHESK</sequence>
<keyword evidence="9" id="KW-1185">Reference proteome</keyword>
<evidence type="ECO:0000256" key="4">
    <source>
        <dbReference type="ARBA" id="ARBA00022679"/>
    </source>
</evidence>
<dbReference type="FunFam" id="3.40.640.10:FF:000033">
    <property type="entry name" value="Aspartate aminotransferase"/>
    <property type="match status" value="1"/>
</dbReference>
<dbReference type="Pfam" id="PF00155">
    <property type="entry name" value="Aminotran_1_2"/>
    <property type="match status" value="1"/>
</dbReference>
<protein>
    <recommendedName>
        <fullName evidence="6">Aminotransferase</fullName>
        <ecNumber evidence="6">2.6.1.-</ecNumber>
    </recommendedName>
</protein>
<dbReference type="InterPro" id="IPR015421">
    <property type="entry name" value="PyrdxlP-dep_Trfase_major"/>
</dbReference>
<feature type="domain" description="Aminotransferase class I/classII large" evidence="7">
    <location>
        <begin position="32"/>
        <end position="381"/>
    </location>
</feature>
<dbReference type="EMBL" id="BRPL01000004">
    <property type="protein sequence ID" value="GLB47494.1"/>
    <property type="molecule type" value="Genomic_DNA"/>
</dbReference>
<evidence type="ECO:0000313" key="9">
    <source>
        <dbReference type="Proteomes" id="UP001144204"/>
    </source>
</evidence>
<dbReference type="RefSeq" id="WP_286137033.1">
    <property type="nucleotide sequence ID" value="NZ_BRPL01000004.1"/>
</dbReference>
<dbReference type="AlphaFoldDB" id="A0A9W6B217"/>
<dbReference type="GO" id="GO:0006520">
    <property type="term" value="P:amino acid metabolic process"/>
    <property type="evidence" value="ECO:0007669"/>
    <property type="project" value="InterPro"/>
</dbReference>